<gene>
    <name evidence="9" type="ORF">Q0590_33170</name>
</gene>
<keyword evidence="6" id="KW-0238">DNA-binding</keyword>
<comment type="similarity">
    <text evidence="1 8">Belongs to the SOS response-associated peptidase family.</text>
</comment>
<evidence type="ECO:0000256" key="2">
    <source>
        <dbReference type="ARBA" id="ARBA00022670"/>
    </source>
</evidence>
<evidence type="ECO:0000256" key="4">
    <source>
        <dbReference type="ARBA" id="ARBA00022801"/>
    </source>
</evidence>
<evidence type="ECO:0000256" key="7">
    <source>
        <dbReference type="ARBA" id="ARBA00023239"/>
    </source>
</evidence>
<evidence type="ECO:0000313" key="10">
    <source>
        <dbReference type="Proteomes" id="UP001168528"/>
    </source>
</evidence>
<name>A0ABT8RGE4_9BACT</name>
<protein>
    <recommendedName>
        <fullName evidence="8">Abasic site processing protein</fullName>
        <ecNumber evidence="8">3.4.-.-</ecNumber>
    </recommendedName>
</protein>
<dbReference type="SUPFAM" id="SSF143081">
    <property type="entry name" value="BB1717-like"/>
    <property type="match status" value="1"/>
</dbReference>
<evidence type="ECO:0000313" key="9">
    <source>
        <dbReference type="EMBL" id="MDO1451173.1"/>
    </source>
</evidence>
<dbReference type="Gene3D" id="3.90.1680.10">
    <property type="entry name" value="SOS response associated peptidase-like"/>
    <property type="match status" value="1"/>
</dbReference>
<evidence type="ECO:0000256" key="5">
    <source>
        <dbReference type="ARBA" id="ARBA00023124"/>
    </source>
</evidence>
<dbReference type="EC" id="3.4.-.-" evidence="8"/>
<sequence>MCGRYTLAKKPEVIAQRFDASLEKDTFRETFNAAPTQVLPVISNNNPETIRYFKWGLIPFWAKDASIGNKMINARAETLKEKPAFRKSLQQKRCLVIADGFYEWKKEGKTKQPFRITLKDNGLFAFAGLWDEWKDDKGNKVQSFTIITTDPNELMAPIHNRMPVILPPAQEKHWLSNDLNPDEAMDLLVPYNAADMEAYPVSTLVNSPANNIKELLDSLEKGAGAS</sequence>
<dbReference type="InterPro" id="IPR036590">
    <property type="entry name" value="SRAP-like"/>
</dbReference>
<evidence type="ECO:0000256" key="8">
    <source>
        <dbReference type="RuleBase" id="RU364100"/>
    </source>
</evidence>
<keyword evidence="2 8" id="KW-0645">Protease</keyword>
<dbReference type="PANTHER" id="PTHR13604">
    <property type="entry name" value="DC12-RELATED"/>
    <property type="match status" value="1"/>
</dbReference>
<dbReference type="InterPro" id="IPR003738">
    <property type="entry name" value="SRAP"/>
</dbReference>
<evidence type="ECO:0000256" key="1">
    <source>
        <dbReference type="ARBA" id="ARBA00008136"/>
    </source>
</evidence>
<dbReference type="Proteomes" id="UP001168528">
    <property type="component" value="Unassembled WGS sequence"/>
</dbReference>
<dbReference type="EMBL" id="JAUKPO010000045">
    <property type="protein sequence ID" value="MDO1451173.1"/>
    <property type="molecule type" value="Genomic_DNA"/>
</dbReference>
<evidence type="ECO:0000256" key="6">
    <source>
        <dbReference type="ARBA" id="ARBA00023125"/>
    </source>
</evidence>
<keyword evidence="3" id="KW-0227">DNA damage</keyword>
<dbReference type="PANTHER" id="PTHR13604:SF0">
    <property type="entry name" value="ABASIC SITE PROCESSING PROTEIN HMCES"/>
    <property type="match status" value="1"/>
</dbReference>
<comment type="caution">
    <text evidence="9">The sequence shown here is derived from an EMBL/GenBank/DDBJ whole genome shotgun (WGS) entry which is preliminary data.</text>
</comment>
<reference evidence="9" key="1">
    <citation type="submission" date="2023-07" db="EMBL/GenBank/DDBJ databases">
        <title>The genome sequence of Rhodocytophaga aerolata KACC 12507.</title>
        <authorList>
            <person name="Zhang X."/>
        </authorList>
    </citation>
    <scope>NUCLEOTIDE SEQUENCE</scope>
    <source>
        <strain evidence="9">KACC 12507</strain>
    </source>
</reference>
<dbReference type="Pfam" id="PF02586">
    <property type="entry name" value="SRAP"/>
    <property type="match status" value="1"/>
</dbReference>
<keyword evidence="10" id="KW-1185">Reference proteome</keyword>
<organism evidence="9 10">
    <name type="scientific">Rhodocytophaga aerolata</name>
    <dbReference type="NCBI Taxonomy" id="455078"/>
    <lineage>
        <taxon>Bacteria</taxon>
        <taxon>Pseudomonadati</taxon>
        <taxon>Bacteroidota</taxon>
        <taxon>Cytophagia</taxon>
        <taxon>Cytophagales</taxon>
        <taxon>Rhodocytophagaceae</taxon>
        <taxon>Rhodocytophaga</taxon>
    </lineage>
</organism>
<proteinExistence type="inferred from homology"/>
<keyword evidence="5" id="KW-0190">Covalent protein-DNA linkage</keyword>
<accession>A0ABT8RGE4</accession>
<keyword evidence="7" id="KW-0456">Lyase</keyword>
<keyword evidence="4 8" id="KW-0378">Hydrolase</keyword>
<dbReference type="RefSeq" id="WP_302041972.1">
    <property type="nucleotide sequence ID" value="NZ_JAUKPO010000045.1"/>
</dbReference>
<evidence type="ECO:0000256" key="3">
    <source>
        <dbReference type="ARBA" id="ARBA00022763"/>
    </source>
</evidence>